<gene>
    <name evidence="1" type="ORF">V6N12_035650</name>
</gene>
<organism evidence="1 2">
    <name type="scientific">Hibiscus sabdariffa</name>
    <name type="common">roselle</name>
    <dbReference type="NCBI Taxonomy" id="183260"/>
    <lineage>
        <taxon>Eukaryota</taxon>
        <taxon>Viridiplantae</taxon>
        <taxon>Streptophyta</taxon>
        <taxon>Embryophyta</taxon>
        <taxon>Tracheophyta</taxon>
        <taxon>Spermatophyta</taxon>
        <taxon>Magnoliopsida</taxon>
        <taxon>eudicotyledons</taxon>
        <taxon>Gunneridae</taxon>
        <taxon>Pentapetalae</taxon>
        <taxon>rosids</taxon>
        <taxon>malvids</taxon>
        <taxon>Malvales</taxon>
        <taxon>Malvaceae</taxon>
        <taxon>Malvoideae</taxon>
        <taxon>Hibiscus</taxon>
    </lineage>
</organism>
<evidence type="ECO:0000313" key="2">
    <source>
        <dbReference type="Proteomes" id="UP001472677"/>
    </source>
</evidence>
<keyword evidence="2" id="KW-1185">Reference proteome</keyword>
<protein>
    <submittedName>
        <fullName evidence="1">Uncharacterized protein</fullName>
    </submittedName>
</protein>
<evidence type="ECO:0000313" key="1">
    <source>
        <dbReference type="EMBL" id="KAK8563504.1"/>
    </source>
</evidence>
<sequence>MEVVLPNLPAATAPLVPPIPNPSSLSVVSDLGDVAPLLSNSLANPPTPPSTKPFGPWMMVERRMCHNYRKAFTTTQNETISEVKGSRFNLIFEEDAMAIPTIITNATNSIDARDVGKMPIESSKVTRDASKMYVVVTRSKHPSASTAVKSLAKSTVTHHREMIIDAPRPAKSQVTPSIHKPIFVQNQYATSSVKHARRASHLSASRFAHFNRRDPAIDKRKHIMQLWSIRIVIQILFSKHLPVALLLLRVVRLPLTWWLITSRKAKIHQSRNKVSSLRLLDDAWCEDENSLRDTAAIYFRNLYFDEVIAALMDMVPLKAPGPDGLHAEFFQRQWFVVGLDICRAIQSVFQGGDLELSLNRATIVLLPKVNVP</sequence>
<dbReference type="EMBL" id="JBBPBM010000011">
    <property type="protein sequence ID" value="KAK8563504.1"/>
    <property type="molecule type" value="Genomic_DNA"/>
</dbReference>
<accession>A0ABR2END1</accession>
<name>A0ABR2END1_9ROSI</name>
<dbReference type="Proteomes" id="UP001472677">
    <property type="component" value="Unassembled WGS sequence"/>
</dbReference>
<reference evidence="1 2" key="1">
    <citation type="journal article" date="2024" name="G3 (Bethesda)">
        <title>Genome assembly of Hibiscus sabdariffa L. provides insights into metabolisms of medicinal natural products.</title>
        <authorList>
            <person name="Kim T."/>
        </authorList>
    </citation>
    <scope>NUCLEOTIDE SEQUENCE [LARGE SCALE GENOMIC DNA]</scope>
    <source>
        <strain evidence="1">TK-2024</strain>
        <tissue evidence="1">Old leaves</tissue>
    </source>
</reference>
<proteinExistence type="predicted"/>
<comment type="caution">
    <text evidence="1">The sequence shown here is derived from an EMBL/GenBank/DDBJ whole genome shotgun (WGS) entry which is preliminary data.</text>
</comment>